<feature type="domain" description="HTH cro/C1-type" evidence="1">
    <location>
        <begin position="13"/>
        <end position="67"/>
    </location>
</feature>
<dbReference type="InterPro" id="IPR010982">
    <property type="entry name" value="Lambda_DNA-bd_dom_sf"/>
</dbReference>
<reference evidence="2 3" key="1">
    <citation type="journal article" date="2009" name="PLoS ONE">
        <title>Methylobacterium genome sequences: a reference blueprint to investigate microbial metabolism of C1 compounds from natural and industrial sources.</title>
        <authorList>
            <person name="Vuilleumier S."/>
            <person name="Chistoserdova L."/>
            <person name="Lee M.-C."/>
            <person name="Bringel F."/>
            <person name="Lajus A."/>
            <person name="Zhou Y."/>
            <person name="Gourion B."/>
            <person name="Barbe V."/>
            <person name="Chang J."/>
            <person name="Cruveiller S."/>
            <person name="Dossat C."/>
            <person name="Gillett W."/>
            <person name="Gruffaz C."/>
            <person name="Haugen E."/>
            <person name="Hourcade E."/>
            <person name="Levy R."/>
            <person name="Mangenot S."/>
            <person name="Muller E."/>
            <person name="Nadalig T."/>
            <person name="Pagni M."/>
            <person name="Penny C."/>
            <person name="Peyraud R."/>
            <person name="Robinson D.G."/>
            <person name="Roche D."/>
            <person name="Rouy Z."/>
            <person name="Saenampechek C."/>
            <person name="Salvignol G."/>
            <person name="Vallenet D."/>
            <person name="Wu Z."/>
            <person name="Marx C.J."/>
            <person name="Vorholt J.A."/>
            <person name="Olson M.V."/>
            <person name="Kaul R."/>
            <person name="Weissenbach J."/>
            <person name="Medigue C."/>
            <person name="Lidstrom M.E."/>
        </authorList>
    </citation>
    <scope>NUCLEOTIDE SEQUENCE [LARGE SCALE GENOMIC DNA]</scope>
    <source>
        <strain evidence="3">ATCC 14718 / DSM 1338 / JCM 2805 / NCIMB 9133 / AM1</strain>
    </source>
</reference>
<name>C5B3W5_METEA</name>
<evidence type="ECO:0000313" key="2">
    <source>
        <dbReference type="EMBL" id="ACS43147.1"/>
    </source>
</evidence>
<dbReference type="HOGENOM" id="CLU_2288198_0_0_5"/>
<dbReference type="NCBIfam" id="TIGR03070">
    <property type="entry name" value="couple_hipB"/>
    <property type="match status" value="1"/>
</dbReference>
<dbReference type="CDD" id="cd00093">
    <property type="entry name" value="HTH_XRE"/>
    <property type="match status" value="1"/>
</dbReference>
<keyword evidence="3" id="KW-1185">Reference proteome</keyword>
<dbReference type="AlphaFoldDB" id="C5B3W5"/>
<dbReference type="EMBL" id="CP001511">
    <property type="protein sequence ID" value="ACS43147.1"/>
    <property type="molecule type" value="Genomic_DNA"/>
</dbReference>
<dbReference type="OrthoDB" id="7361823at2"/>
<dbReference type="KEGG" id="mea:Mex_2p0253"/>
<dbReference type="PROSITE" id="PS50943">
    <property type="entry name" value="HTH_CROC1"/>
    <property type="match status" value="1"/>
</dbReference>
<sequence length="101" mass="11233">MLISSPRDIGMLIRAKRSERSWTQGDLARHVGTTQRWISEVENGKATAEIGMVLQTLSMLGIRLEVGGPSPEHVHRYTPVSHDMPTIEDLDDIVDGPAFRP</sequence>
<organism evidence="2 3">
    <name type="scientific">Methylorubrum extorquens (strain ATCC 14718 / DSM 1338 / JCM 2805 / NCIMB 9133 / AM1)</name>
    <name type="common">Methylobacterium extorquens</name>
    <dbReference type="NCBI Taxonomy" id="272630"/>
    <lineage>
        <taxon>Bacteria</taxon>
        <taxon>Pseudomonadati</taxon>
        <taxon>Pseudomonadota</taxon>
        <taxon>Alphaproteobacteria</taxon>
        <taxon>Hyphomicrobiales</taxon>
        <taxon>Methylobacteriaceae</taxon>
        <taxon>Methylorubrum</taxon>
    </lineage>
</organism>
<geneLocation type="plasmid" evidence="2 3">
    <name>megaplasmid</name>
</geneLocation>
<accession>C5B3W5</accession>
<dbReference type="RefSeq" id="WP_012753632.1">
    <property type="nucleotide sequence ID" value="NC_012811.1"/>
</dbReference>
<dbReference type="SMART" id="SM00530">
    <property type="entry name" value="HTH_XRE"/>
    <property type="match status" value="1"/>
</dbReference>
<proteinExistence type="predicted"/>
<dbReference type="Proteomes" id="UP000009081">
    <property type="component" value="Plasmid megaplasmid"/>
</dbReference>
<evidence type="ECO:0000259" key="1">
    <source>
        <dbReference type="PROSITE" id="PS50943"/>
    </source>
</evidence>
<keyword evidence="2" id="KW-0614">Plasmid</keyword>
<gene>
    <name evidence="2" type="ordered locus">MexAM1_META2p0253</name>
</gene>
<protein>
    <submittedName>
        <fullName evidence="2">Transcriptional regulator</fullName>
    </submittedName>
</protein>
<dbReference type="InterPro" id="IPR017507">
    <property type="entry name" value="Tscrpt_reg_HipB-like"/>
</dbReference>
<dbReference type="Pfam" id="PF13560">
    <property type="entry name" value="HTH_31"/>
    <property type="match status" value="1"/>
</dbReference>
<dbReference type="GO" id="GO:0003677">
    <property type="term" value="F:DNA binding"/>
    <property type="evidence" value="ECO:0007669"/>
    <property type="project" value="InterPro"/>
</dbReference>
<evidence type="ECO:0000313" key="3">
    <source>
        <dbReference type="Proteomes" id="UP000009081"/>
    </source>
</evidence>
<dbReference type="Gene3D" id="1.10.260.40">
    <property type="entry name" value="lambda repressor-like DNA-binding domains"/>
    <property type="match status" value="1"/>
</dbReference>
<dbReference type="InterPro" id="IPR001387">
    <property type="entry name" value="Cro/C1-type_HTH"/>
</dbReference>
<dbReference type="SUPFAM" id="SSF47413">
    <property type="entry name" value="lambda repressor-like DNA-binding domains"/>
    <property type="match status" value="1"/>
</dbReference>